<gene>
    <name evidence="6" type="primary">PRKAA1</name>
    <name evidence="6" type="ORF">HK100_006227</name>
</gene>
<dbReference type="GO" id="GO:0035556">
    <property type="term" value="P:intracellular signal transduction"/>
    <property type="evidence" value="ECO:0007669"/>
    <property type="project" value="TreeGrafter"/>
</dbReference>
<dbReference type="GO" id="GO:0005737">
    <property type="term" value="C:cytoplasm"/>
    <property type="evidence" value="ECO:0007669"/>
    <property type="project" value="TreeGrafter"/>
</dbReference>
<keyword evidence="1 3" id="KW-0547">Nucleotide-binding</keyword>
<dbReference type="Proteomes" id="UP001211907">
    <property type="component" value="Unassembled WGS sequence"/>
</dbReference>
<dbReference type="EMBL" id="JADGJH010002899">
    <property type="protein sequence ID" value="KAJ3094196.1"/>
    <property type="molecule type" value="Genomic_DNA"/>
</dbReference>
<evidence type="ECO:0000256" key="4">
    <source>
        <dbReference type="SAM" id="MobiDB-lite"/>
    </source>
</evidence>
<dbReference type="InterPro" id="IPR017441">
    <property type="entry name" value="Protein_kinase_ATP_BS"/>
</dbReference>
<feature type="compositionally biased region" description="Polar residues" evidence="4">
    <location>
        <begin position="459"/>
        <end position="469"/>
    </location>
</feature>
<feature type="compositionally biased region" description="Acidic residues" evidence="4">
    <location>
        <begin position="372"/>
        <end position="381"/>
    </location>
</feature>
<dbReference type="PROSITE" id="PS00107">
    <property type="entry name" value="PROTEIN_KINASE_ATP"/>
    <property type="match status" value="1"/>
</dbReference>
<feature type="region of interest" description="Disordered" evidence="4">
    <location>
        <begin position="447"/>
        <end position="469"/>
    </location>
</feature>
<dbReference type="PROSITE" id="PS50011">
    <property type="entry name" value="PROTEIN_KINASE_DOM"/>
    <property type="match status" value="1"/>
</dbReference>
<dbReference type="PANTHER" id="PTHR24346">
    <property type="entry name" value="MAP/MICROTUBULE AFFINITY-REGULATING KINASE"/>
    <property type="match status" value="1"/>
</dbReference>
<dbReference type="AlphaFoldDB" id="A0AAD5SSV2"/>
<reference evidence="6" key="1">
    <citation type="submission" date="2020-05" db="EMBL/GenBank/DDBJ databases">
        <title>Phylogenomic resolution of chytrid fungi.</title>
        <authorList>
            <person name="Stajich J.E."/>
            <person name="Amses K."/>
            <person name="Simmons R."/>
            <person name="Seto K."/>
            <person name="Myers J."/>
            <person name="Bonds A."/>
            <person name="Quandt C.A."/>
            <person name="Barry K."/>
            <person name="Liu P."/>
            <person name="Grigoriev I."/>
            <person name="Longcore J.E."/>
            <person name="James T.Y."/>
        </authorList>
    </citation>
    <scope>NUCLEOTIDE SEQUENCE</scope>
    <source>
        <strain evidence="6">JEL0513</strain>
    </source>
</reference>
<name>A0AAD5SSV2_9FUNG</name>
<dbReference type="InterPro" id="IPR011009">
    <property type="entry name" value="Kinase-like_dom_sf"/>
</dbReference>
<keyword evidence="2 3" id="KW-0067">ATP-binding</keyword>
<protein>
    <submittedName>
        <fullName evidence="6">Serine threonine-protein kinase</fullName>
    </submittedName>
</protein>
<feature type="domain" description="Protein kinase" evidence="5">
    <location>
        <begin position="625"/>
        <end position="947"/>
    </location>
</feature>
<organism evidence="6 7">
    <name type="scientific">Physocladia obscura</name>
    <dbReference type="NCBI Taxonomy" id="109957"/>
    <lineage>
        <taxon>Eukaryota</taxon>
        <taxon>Fungi</taxon>
        <taxon>Fungi incertae sedis</taxon>
        <taxon>Chytridiomycota</taxon>
        <taxon>Chytridiomycota incertae sedis</taxon>
        <taxon>Chytridiomycetes</taxon>
        <taxon>Chytridiales</taxon>
        <taxon>Chytriomycetaceae</taxon>
        <taxon>Physocladia</taxon>
    </lineage>
</organism>
<evidence type="ECO:0000256" key="2">
    <source>
        <dbReference type="ARBA" id="ARBA00022840"/>
    </source>
</evidence>
<accession>A0AAD5SSV2</accession>
<keyword evidence="6" id="KW-0808">Transferase</keyword>
<dbReference type="SMART" id="SM00220">
    <property type="entry name" value="S_TKc"/>
    <property type="match status" value="1"/>
</dbReference>
<keyword evidence="6" id="KW-0418">Kinase</keyword>
<dbReference type="FunFam" id="1.10.510.10:FF:000571">
    <property type="entry name" value="Maternal embryonic leucine zipper kinase"/>
    <property type="match status" value="1"/>
</dbReference>
<evidence type="ECO:0000256" key="1">
    <source>
        <dbReference type="ARBA" id="ARBA00022741"/>
    </source>
</evidence>
<keyword evidence="7" id="KW-1185">Reference proteome</keyword>
<dbReference type="InterPro" id="IPR008271">
    <property type="entry name" value="Ser/Thr_kinase_AS"/>
</dbReference>
<dbReference type="SUPFAM" id="SSF56112">
    <property type="entry name" value="Protein kinase-like (PK-like)"/>
    <property type="match status" value="1"/>
</dbReference>
<proteinExistence type="predicted"/>
<dbReference type="PANTHER" id="PTHR24346:SF110">
    <property type="entry name" value="NON-SPECIFIC SERINE_THREONINE PROTEIN KINASE"/>
    <property type="match status" value="1"/>
</dbReference>
<evidence type="ECO:0000313" key="7">
    <source>
        <dbReference type="Proteomes" id="UP001211907"/>
    </source>
</evidence>
<dbReference type="Pfam" id="PF00069">
    <property type="entry name" value="Pkinase"/>
    <property type="match status" value="1"/>
</dbReference>
<dbReference type="GO" id="GO:0004674">
    <property type="term" value="F:protein serine/threonine kinase activity"/>
    <property type="evidence" value="ECO:0007669"/>
    <property type="project" value="TreeGrafter"/>
</dbReference>
<feature type="binding site" evidence="3">
    <location>
        <position position="663"/>
    </location>
    <ligand>
        <name>ATP</name>
        <dbReference type="ChEBI" id="CHEBI:30616"/>
    </ligand>
</feature>
<dbReference type="PROSITE" id="PS00108">
    <property type="entry name" value="PROTEIN_KINASE_ST"/>
    <property type="match status" value="1"/>
</dbReference>
<dbReference type="InterPro" id="IPR000719">
    <property type="entry name" value="Prot_kinase_dom"/>
</dbReference>
<dbReference type="Gene3D" id="1.10.510.10">
    <property type="entry name" value="Transferase(Phosphotransferase) domain 1"/>
    <property type="match status" value="1"/>
</dbReference>
<evidence type="ECO:0000313" key="6">
    <source>
        <dbReference type="EMBL" id="KAJ3094196.1"/>
    </source>
</evidence>
<evidence type="ECO:0000256" key="3">
    <source>
        <dbReference type="PROSITE-ProRule" id="PRU10141"/>
    </source>
</evidence>
<feature type="compositionally biased region" description="Low complexity" evidence="4">
    <location>
        <begin position="447"/>
        <end position="458"/>
    </location>
</feature>
<feature type="region of interest" description="Disordered" evidence="4">
    <location>
        <begin position="358"/>
        <end position="381"/>
    </location>
</feature>
<evidence type="ECO:0000259" key="5">
    <source>
        <dbReference type="PROSITE" id="PS50011"/>
    </source>
</evidence>
<comment type="caution">
    <text evidence="6">The sequence shown here is derived from an EMBL/GenBank/DDBJ whole genome shotgun (WGS) entry which is preliminary data.</text>
</comment>
<dbReference type="GO" id="GO:0005524">
    <property type="term" value="F:ATP binding"/>
    <property type="evidence" value="ECO:0007669"/>
    <property type="project" value="UniProtKB-UniRule"/>
</dbReference>
<sequence length="949" mass="102912">MAAKRVHRDTSEQTPNSTPRALARIFKHVPQAVDDSESDPLSDSETIRFSIANNITDMNAAYKQPFSHTPQKLHIHSNGERALDLRFELPESNDSKYLKLRQKPHDTALNLPQVGISPQISSDYVIDDKVTANIEFPLVSNASNTAQTLDAQSSKNGNIPIEHLHAVLAPLKLNSSEIPQIALNSLNKHVSVFTTLLTRSSKSSSSTAVVASVNASANINSHITHSAVDRVIDDSSKLRAAKNSILTEKITTLLQSSISSPHDLNRIYDVAQSSPNKTEYISINSSFGKNLPAFENHRKNDDEQKEGNALFLFENPTVEISHNILPLIGMNCVLQGNDDLETTFPFPDEKSIDSFAQASTASVSDNNHNSNDDSDSDSDDEGQIFQASLSVQIPTTNELQKHSTSRSSLAKEIRKNFNLSVAIPAAGSPRPPLRNVSKTDIAGNTLSFSRSPSAATSSLIETNRRTSNSSLAARVTTTAAFQYGFPIISPARGSSDSNGKSLRNVSFGDASSLNRQFHQVSSSTSSSALGSQDDVFVPDRNFSPFSGSLSESWKVGTDSGLFKRNLSGVNVKRKDSITSAGSGVFSSSNSFVAPSPAASYLSMLAEKLAEPPRGTYFEGDQIGEWVLGHEIGHGSFSRVFEASPAAESTLCRHLPSGTTAAIKIVAKVATTTTNMSICTSSPWDVSATGERVGAAAADQDDVRRLLDHEIEIWSMLEHPNVLGMIQMMDVDDAIFVVSELAQGGTLLDYIIKHARLQERETKKLFKQVVDAVLYLHSIAGVVHRDIKCENILLMESSPPVDYVDTDNWVPTLKLADFGLSEKIKLANTDTSLESPATLMSSEPIFCIGSVHYCAPEELSSPRVPANSAAGDVWSLGCVLYAMLSGSLPFNDEYAPRLQMAIRRGNYDVGRLLKTGISEAGIALIQGMLCVNVESRLKIQNVANHEFFNE</sequence>